<feature type="compositionally biased region" description="Acidic residues" evidence="8">
    <location>
        <begin position="574"/>
        <end position="585"/>
    </location>
</feature>
<dbReference type="GO" id="GO:0005886">
    <property type="term" value="C:plasma membrane"/>
    <property type="evidence" value="ECO:0007669"/>
    <property type="project" value="UniProtKB-ARBA"/>
</dbReference>
<dbReference type="EMBL" id="JAROKS010000011">
    <property type="protein sequence ID" value="KAK1799721.1"/>
    <property type="molecule type" value="Genomic_DNA"/>
</dbReference>
<keyword evidence="6 9" id="KW-0472">Membrane</keyword>
<keyword evidence="7" id="KW-0325">Glycoprotein</keyword>
<organism evidence="10 11">
    <name type="scientific">Electrophorus voltai</name>
    <dbReference type="NCBI Taxonomy" id="2609070"/>
    <lineage>
        <taxon>Eukaryota</taxon>
        <taxon>Metazoa</taxon>
        <taxon>Chordata</taxon>
        <taxon>Craniata</taxon>
        <taxon>Vertebrata</taxon>
        <taxon>Euteleostomi</taxon>
        <taxon>Actinopterygii</taxon>
        <taxon>Neopterygii</taxon>
        <taxon>Teleostei</taxon>
        <taxon>Ostariophysi</taxon>
        <taxon>Gymnotiformes</taxon>
        <taxon>Gymnotoidei</taxon>
        <taxon>Gymnotidae</taxon>
        <taxon>Electrophorus</taxon>
    </lineage>
</organism>
<evidence type="ECO:0000256" key="6">
    <source>
        <dbReference type="ARBA" id="ARBA00023136"/>
    </source>
</evidence>
<dbReference type="Pfam" id="PF06365">
    <property type="entry name" value="CD34_antigen"/>
    <property type="match status" value="1"/>
</dbReference>
<evidence type="ECO:0000256" key="7">
    <source>
        <dbReference type="ARBA" id="ARBA00023180"/>
    </source>
</evidence>
<dbReference type="InterPro" id="IPR042397">
    <property type="entry name" value="PODXL2"/>
</dbReference>
<feature type="region of interest" description="Disordered" evidence="8">
    <location>
        <begin position="191"/>
        <end position="222"/>
    </location>
</feature>
<feature type="compositionally biased region" description="Low complexity" evidence="8">
    <location>
        <begin position="34"/>
        <end position="44"/>
    </location>
</feature>
<feature type="compositionally biased region" description="Low complexity" evidence="8">
    <location>
        <begin position="79"/>
        <end position="89"/>
    </location>
</feature>
<evidence type="ECO:0000256" key="5">
    <source>
        <dbReference type="ARBA" id="ARBA00022989"/>
    </source>
</evidence>
<dbReference type="PANTHER" id="PTHR15594">
    <property type="entry name" value="PODOCALYXIN-LIKE PROTEIN 2"/>
    <property type="match status" value="1"/>
</dbReference>
<gene>
    <name evidence="10" type="ORF">P4O66_006259</name>
</gene>
<dbReference type="AlphaFoldDB" id="A0AAD8ZKC7"/>
<keyword evidence="2 9" id="KW-0812">Transmembrane</keyword>
<feature type="region of interest" description="Disordered" evidence="8">
    <location>
        <begin position="532"/>
        <end position="585"/>
    </location>
</feature>
<keyword evidence="3" id="KW-0732">Signal</keyword>
<comment type="caution">
    <text evidence="10">The sequence shown here is derived from an EMBL/GenBank/DDBJ whole genome shotgun (WGS) entry which is preliminary data.</text>
</comment>
<keyword evidence="4" id="KW-0130">Cell adhesion</keyword>
<keyword evidence="11" id="KW-1185">Reference proteome</keyword>
<evidence type="ECO:0000256" key="2">
    <source>
        <dbReference type="ARBA" id="ARBA00022692"/>
    </source>
</evidence>
<dbReference type="PANTHER" id="PTHR15594:SF1">
    <property type="entry name" value="PODOCALYXIN-LIKE PROTEIN 2"/>
    <property type="match status" value="1"/>
</dbReference>
<feature type="transmembrane region" description="Helical" evidence="9">
    <location>
        <begin position="481"/>
        <end position="505"/>
    </location>
</feature>
<proteinExistence type="predicted"/>
<name>A0AAD8ZKC7_9TELE</name>
<evidence type="ECO:0000256" key="4">
    <source>
        <dbReference type="ARBA" id="ARBA00022889"/>
    </source>
</evidence>
<evidence type="ECO:0000256" key="8">
    <source>
        <dbReference type="SAM" id="MobiDB-lite"/>
    </source>
</evidence>
<accession>A0AAD8ZKC7</accession>
<sequence length="585" mass="63697">MQLFASAGPPQPILGLEDHQAALQEIPAVPALMDSSQEGSGFFSEDSEENKAPQALRQWEGQGDINSSLDTDSLIGYNPSSPGPSSVSLRSEHKDVNLSLPFFAAPTSDAMDAERWEGDSEASGFPSHPSLSLSTAAAGPLLEATTTITKLFGWGSPLPEAAAGSDVPSPPRRAFDEERKNLLTLAPTVPEVGLVPSRAPLQPDEAQRESSEEQSEEEEELVAFPTEIDGEEEDQWMRGTALTIEPSSTPASDIPIVAFSETVWQDVGATKGEEEHGEEEEEAELRHGGTEYLSETDLHDSQEEVQVACKKMQAAHELDGPIVGPHCSYLIILISRLPLDNPAQSSPIQPSLVYFSAVICVDWSDLAGKGYVILNMSDNYDCDEFRVENGDRLLEMLESTFSRRMNSPQGSWLISLSKPTRQDHQLLMTLANEQGVIATKDVLSMLGEIRRGLDEIGIQNFSSVSTCHSRPSQPRSDYGKLFIVLVVIGSVCLTIIASGLVYICWQRRLPKTKNMSRGEELHFVENGCHDNPTLDVTNDGQSEMQEKKQSANGVPVGSGGGSGWQVLVNKPGKEEEDNQEEDTHL</sequence>
<keyword evidence="5 9" id="KW-1133">Transmembrane helix</keyword>
<dbReference type="InterPro" id="IPR013836">
    <property type="entry name" value="CD34/Podocalyxin"/>
</dbReference>
<dbReference type="GO" id="GO:0050901">
    <property type="term" value="P:leukocyte tethering or rolling"/>
    <property type="evidence" value="ECO:0007669"/>
    <property type="project" value="TreeGrafter"/>
</dbReference>
<reference evidence="10" key="1">
    <citation type="submission" date="2023-03" db="EMBL/GenBank/DDBJ databases">
        <title>Electrophorus voltai genome.</title>
        <authorList>
            <person name="Bian C."/>
        </authorList>
    </citation>
    <scope>NUCLEOTIDE SEQUENCE</scope>
    <source>
        <strain evidence="10">CB-2022</strain>
        <tissue evidence="10">Muscle</tissue>
    </source>
</reference>
<evidence type="ECO:0000256" key="1">
    <source>
        <dbReference type="ARBA" id="ARBA00004479"/>
    </source>
</evidence>
<dbReference type="Proteomes" id="UP001239994">
    <property type="component" value="Unassembled WGS sequence"/>
</dbReference>
<evidence type="ECO:0000256" key="9">
    <source>
        <dbReference type="SAM" id="Phobius"/>
    </source>
</evidence>
<evidence type="ECO:0000256" key="3">
    <source>
        <dbReference type="ARBA" id="ARBA00022729"/>
    </source>
</evidence>
<feature type="compositionally biased region" description="Polar residues" evidence="8">
    <location>
        <begin position="534"/>
        <end position="543"/>
    </location>
</feature>
<evidence type="ECO:0008006" key="12">
    <source>
        <dbReference type="Google" id="ProtNLM"/>
    </source>
</evidence>
<feature type="region of interest" description="Disordered" evidence="8">
    <location>
        <begin position="34"/>
        <end position="90"/>
    </location>
</feature>
<feature type="compositionally biased region" description="Acidic residues" evidence="8">
    <location>
        <begin position="212"/>
        <end position="221"/>
    </location>
</feature>
<comment type="subcellular location">
    <subcellularLocation>
        <location evidence="1">Membrane</location>
        <topology evidence="1">Single-pass type I membrane protein</topology>
    </subcellularLocation>
</comment>
<protein>
    <recommendedName>
        <fullName evidence="12">Podocalyxin like 2</fullName>
    </recommendedName>
</protein>
<evidence type="ECO:0000313" key="11">
    <source>
        <dbReference type="Proteomes" id="UP001239994"/>
    </source>
</evidence>
<evidence type="ECO:0000313" key="10">
    <source>
        <dbReference type="EMBL" id="KAK1799721.1"/>
    </source>
</evidence>